<organism evidence="1 2">
    <name type="scientific">Lentilactobacillus parabuchneri</name>
    <dbReference type="NCBI Taxonomy" id="152331"/>
    <lineage>
        <taxon>Bacteria</taxon>
        <taxon>Bacillati</taxon>
        <taxon>Bacillota</taxon>
        <taxon>Bacilli</taxon>
        <taxon>Lactobacillales</taxon>
        <taxon>Lactobacillaceae</taxon>
        <taxon>Lentilactobacillus</taxon>
    </lineage>
</organism>
<protein>
    <submittedName>
        <fullName evidence="1">Uncharacterized protein</fullName>
    </submittedName>
</protein>
<accession>A0A1X1FAP1</accession>
<dbReference type="OrthoDB" id="2297060at2"/>
<dbReference type="Pfam" id="PF17312">
    <property type="entry name" value="Helveticin_J"/>
    <property type="match status" value="1"/>
</dbReference>
<dbReference type="InterPro" id="IPR035280">
    <property type="entry name" value="Helveticin_J"/>
</dbReference>
<evidence type="ECO:0000313" key="1">
    <source>
        <dbReference type="EMBL" id="ORN23896.1"/>
    </source>
</evidence>
<reference evidence="1 2" key="1">
    <citation type="journal article" date="2017" name="Front. Microbiol.">
        <title>The Histidine Decarboxylase Gene Cluster of Lactobacillus parabuchneri Was Gained by Horizontal Gene Transfer and Is Mobile within the Species.</title>
        <authorList>
            <person name="Wuthrich D."/>
            <person name="Berthoud H."/>
            <person name="Wechsler D."/>
            <person name="Eugster E."/>
            <person name="Irmler S."/>
            <person name="Bruggmann R."/>
        </authorList>
    </citation>
    <scope>NUCLEOTIDE SEQUENCE [LARGE SCALE GENOMIC DNA]</scope>
    <source>
        <strain evidence="1 2">FAM23169</strain>
    </source>
</reference>
<dbReference type="GO" id="GO:0042742">
    <property type="term" value="P:defense response to bacterium"/>
    <property type="evidence" value="ECO:0007669"/>
    <property type="project" value="InterPro"/>
</dbReference>
<dbReference type="Proteomes" id="UP000193009">
    <property type="component" value="Unassembled WGS sequence"/>
</dbReference>
<dbReference type="EMBL" id="MSBD01000098">
    <property type="protein sequence ID" value="ORN23896.1"/>
    <property type="molecule type" value="Genomic_DNA"/>
</dbReference>
<sequence length="174" mass="18896">MATKDHDTLYGIPAKKAFTIENLPVQRAVQKAYVGTSNLYALQKYGDDLIISRAPITKFSGKAQTAYIADHMTLTGFGHGQTLDWFRHGTNDYFLVATKPNSAGWATQVGRIKYDPQNPVSGNTAITRLSSINRAQKSGHSIGTLLRAEAAVSTSGKEILILAMAQDLEAVQDL</sequence>
<proteinExistence type="predicted"/>
<dbReference type="RefSeq" id="WP_084989401.1">
    <property type="nucleotide sequence ID" value="NZ_MSAV01000091.1"/>
</dbReference>
<name>A0A1X1FAP1_9LACO</name>
<gene>
    <name evidence="1" type="ORF">FAM23169_02757</name>
</gene>
<comment type="caution">
    <text evidence="1">The sequence shown here is derived from an EMBL/GenBank/DDBJ whole genome shotgun (WGS) entry which is preliminary data.</text>
</comment>
<dbReference type="AlphaFoldDB" id="A0A1X1FAP1"/>
<keyword evidence="2" id="KW-1185">Reference proteome</keyword>
<evidence type="ECO:0000313" key="2">
    <source>
        <dbReference type="Proteomes" id="UP000193009"/>
    </source>
</evidence>